<dbReference type="CTD" id="9563"/>
<dbReference type="GO" id="GO:0050661">
    <property type="term" value="F:NADP binding"/>
    <property type="evidence" value="ECO:0007669"/>
    <property type="project" value="InterPro"/>
</dbReference>
<keyword evidence="2" id="KW-0521">NADP</keyword>
<name>A0A7M7PB59_STRPU</name>
<dbReference type="GeneID" id="590387"/>
<dbReference type="GO" id="GO:0004345">
    <property type="term" value="F:glucose-6-phosphate dehydrogenase activity"/>
    <property type="evidence" value="ECO:0007669"/>
    <property type="project" value="InterPro"/>
</dbReference>
<evidence type="ECO:0000259" key="4">
    <source>
        <dbReference type="Pfam" id="PF01182"/>
    </source>
</evidence>
<evidence type="ECO:0000313" key="6">
    <source>
        <dbReference type="EnsemblMetazoa" id="XP_030848644"/>
    </source>
</evidence>
<dbReference type="InterPro" id="IPR006148">
    <property type="entry name" value="Glc/Gal-6P_isomerase"/>
</dbReference>
<dbReference type="GO" id="GO:0006098">
    <property type="term" value="P:pentose-phosphate shunt"/>
    <property type="evidence" value="ECO:0007669"/>
    <property type="project" value="InterPro"/>
</dbReference>
<dbReference type="InterPro" id="IPR005900">
    <property type="entry name" value="6-phosphogluconolactonase_DevB"/>
</dbReference>
<dbReference type="NCBIfam" id="TIGR01198">
    <property type="entry name" value="pgl"/>
    <property type="match status" value="1"/>
</dbReference>
<evidence type="ECO:0008006" key="8">
    <source>
        <dbReference type="Google" id="ProtNLM"/>
    </source>
</evidence>
<evidence type="ECO:0000256" key="3">
    <source>
        <dbReference type="ARBA" id="ARBA00023277"/>
    </source>
</evidence>
<dbReference type="SUPFAM" id="SSF55347">
    <property type="entry name" value="Glyceraldehyde-3-phosphate dehydrogenase-like, C-terminal domain"/>
    <property type="match status" value="1"/>
</dbReference>
<organism evidence="6 7">
    <name type="scientific">Strongylocentrotus purpuratus</name>
    <name type="common">Purple sea urchin</name>
    <dbReference type="NCBI Taxonomy" id="7668"/>
    <lineage>
        <taxon>Eukaryota</taxon>
        <taxon>Metazoa</taxon>
        <taxon>Echinodermata</taxon>
        <taxon>Eleutherozoa</taxon>
        <taxon>Echinozoa</taxon>
        <taxon>Echinoidea</taxon>
        <taxon>Euechinoidea</taxon>
        <taxon>Echinacea</taxon>
        <taxon>Camarodonta</taxon>
        <taxon>Echinidea</taxon>
        <taxon>Strongylocentrotidae</taxon>
        <taxon>Strongylocentrotus</taxon>
    </lineage>
</organism>
<dbReference type="Pfam" id="PF02781">
    <property type="entry name" value="G6PD_C"/>
    <property type="match status" value="1"/>
</dbReference>
<dbReference type="RefSeq" id="XP_030848644.1">
    <property type="nucleotide sequence ID" value="XM_030992784.1"/>
</dbReference>
<reference evidence="7" key="1">
    <citation type="submission" date="2015-02" db="EMBL/GenBank/DDBJ databases">
        <title>Genome sequencing for Strongylocentrotus purpuratus.</title>
        <authorList>
            <person name="Murali S."/>
            <person name="Liu Y."/>
            <person name="Vee V."/>
            <person name="English A."/>
            <person name="Wang M."/>
            <person name="Skinner E."/>
            <person name="Han Y."/>
            <person name="Muzny D.M."/>
            <person name="Worley K.C."/>
            <person name="Gibbs R.A."/>
        </authorList>
    </citation>
    <scope>NUCLEOTIDE SEQUENCE</scope>
</reference>
<evidence type="ECO:0000313" key="7">
    <source>
        <dbReference type="Proteomes" id="UP000007110"/>
    </source>
</evidence>
<evidence type="ECO:0000259" key="5">
    <source>
        <dbReference type="Pfam" id="PF02781"/>
    </source>
</evidence>
<dbReference type="GO" id="GO:0017057">
    <property type="term" value="F:6-phosphogluconolactonase activity"/>
    <property type="evidence" value="ECO:0007669"/>
    <property type="project" value="InterPro"/>
</dbReference>
<keyword evidence="3" id="KW-0119">Carbohydrate metabolism</keyword>
<sequence>MKESLDSKGKNYGGIWNSENIERVEIVMKESLDSKGKNYGGIWNSENIERVEIVMKESLDSKGKNYGGIWNSENIERVEIVMKESLDSKGKNYGGIWNSENIERVEIVMKESLDSKGKNYGGIWNSENIERVEIVMKESLDSKGRIYFYDKYGVMRDVMQNHLTEIMALVAMEIPSNLSSIHDYQREKLALLSQVDHVTAEQAAIGQYESYVDEWREEMDKGEDDTSSVPTFAGVLFFVSSPRWKDVPFLMLSGKKLDEKQTYVRIVFKNSHFCTVTPNYAEGDHACRQKQIIFFIGSGNHPTIAVSRALRKPQVPKSWSIPDLDPDTNILGSPVKDFYAYSAGVELDAYSVLIKECYHGNRDKFIGSSELVASWDIWTPLLRALEDVPPMRYPGGKETGRWLDMEIQGRRLRSCHKNDRTWNIEDSNRFGMPSISGIPDTFRSNNLYTGSKEDTVSLLAKHLLVATQSAISSHGAFHVAFPGGNTPEMLFLHLFLRMRHTFPWRETHVWLTDERCVPLDSELSNFNVIYSKLLRYIPIPYTNIHPMPVQLAHGLCNLKDGGPELYSAEIKRLIPDQRFDFVVLGVGEDGHVASLFPHHEILVDKTNFVLFSDGAVQSSSPRRMTLGYSTINNSRNVAILITGERKRFLVEKLKQTHFKNATEFPVLGVAPNNGTLSWFIDHDALV</sequence>
<dbReference type="Gene3D" id="3.40.50.1360">
    <property type="match status" value="1"/>
</dbReference>
<comment type="pathway">
    <text evidence="1">Carbohydrate degradation; pentose phosphate pathway.</text>
</comment>
<dbReference type="PANTHER" id="PTHR23429">
    <property type="entry name" value="GLUCOSE-6-PHOSPHATE 1-DEHYDROGENASE G6PD"/>
    <property type="match status" value="1"/>
</dbReference>
<feature type="domain" description="Glucosamine/galactosamine-6-phosphate isomerase" evidence="4">
    <location>
        <begin position="452"/>
        <end position="678"/>
    </location>
</feature>
<dbReference type="InterPro" id="IPR037171">
    <property type="entry name" value="NagB/RpiA_transferase-like"/>
</dbReference>
<evidence type="ECO:0000256" key="2">
    <source>
        <dbReference type="ARBA" id="ARBA00022857"/>
    </source>
</evidence>
<dbReference type="SUPFAM" id="SSF100950">
    <property type="entry name" value="NagB/RpiA/CoA transferase-like"/>
    <property type="match status" value="1"/>
</dbReference>
<proteinExistence type="predicted"/>
<dbReference type="PRINTS" id="PR00079">
    <property type="entry name" value="G6PDHDRGNASE"/>
</dbReference>
<evidence type="ECO:0000256" key="1">
    <source>
        <dbReference type="ARBA" id="ARBA00004959"/>
    </source>
</evidence>
<dbReference type="Proteomes" id="UP000007110">
    <property type="component" value="Unassembled WGS sequence"/>
</dbReference>
<dbReference type="CDD" id="cd01400">
    <property type="entry name" value="6PGL"/>
    <property type="match status" value="1"/>
</dbReference>
<feature type="domain" description="Glucose-6-phosphate dehydrogenase C-terminal" evidence="5">
    <location>
        <begin position="122"/>
        <end position="399"/>
    </location>
</feature>
<dbReference type="PANTHER" id="PTHR23429:SF7">
    <property type="entry name" value="GDH_6PGL ENDOPLASMIC BIFUNCTIONAL PROTEIN"/>
    <property type="match status" value="1"/>
</dbReference>
<keyword evidence="7" id="KW-1185">Reference proteome</keyword>
<dbReference type="GO" id="GO:0006006">
    <property type="term" value="P:glucose metabolic process"/>
    <property type="evidence" value="ECO:0007669"/>
    <property type="project" value="InterPro"/>
</dbReference>
<dbReference type="InterPro" id="IPR001282">
    <property type="entry name" value="G6P_DH"/>
</dbReference>
<dbReference type="InterPro" id="IPR022675">
    <property type="entry name" value="G6P_DH_C"/>
</dbReference>
<protein>
    <recommendedName>
        <fullName evidence="8">6-phosphogluconolactonase</fullName>
    </recommendedName>
</protein>
<reference evidence="6" key="2">
    <citation type="submission" date="2021-01" db="UniProtKB">
        <authorList>
            <consortium name="EnsemblMetazoa"/>
        </authorList>
    </citation>
    <scope>IDENTIFICATION</scope>
</reference>
<dbReference type="Pfam" id="PF01182">
    <property type="entry name" value="Glucosamine_iso"/>
    <property type="match status" value="1"/>
</dbReference>
<dbReference type="Gene3D" id="3.30.360.10">
    <property type="entry name" value="Dihydrodipicolinate Reductase, domain 2"/>
    <property type="match status" value="1"/>
</dbReference>
<dbReference type="EnsemblMetazoa" id="XM_030992784">
    <property type="protein sequence ID" value="XP_030848644"/>
    <property type="gene ID" value="LOC590387"/>
</dbReference>
<accession>A0A7M7PB59</accession>
<dbReference type="AlphaFoldDB" id="A0A7M7PB59"/>